<protein>
    <recommendedName>
        <fullName evidence="4">Glycosyltransferase RgtA/B/C/D-like domain-containing protein</fullName>
    </recommendedName>
</protein>
<dbReference type="AlphaFoldDB" id="A0A4E0QMC9"/>
<evidence type="ECO:0000256" key="1">
    <source>
        <dbReference type="SAM" id="Phobius"/>
    </source>
</evidence>
<feature type="transmembrane region" description="Helical" evidence="1">
    <location>
        <begin position="279"/>
        <end position="299"/>
    </location>
</feature>
<feature type="transmembrane region" description="Helical" evidence="1">
    <location>
        <begin position="7"/>
        <end position="24"/>
    </location>
</feature>
<keyword evidence="3" id="KW-1185">Reference proteome</keyword>
<organism evidence="2 3">
    <name type="scientific">Candidatus Thiomargarita nelsonii</name>
    <dbReference type="NCBI Taxonomy" id="1003181"/>
    <lineage>
        <taxon>Bacteria</taxon>
        <taxon>Pseudomonadati</taxon>
        <taxon>Pseudomonadota</taxon>
        <taxon>Gammaproteobacteria</taxon>
        <taxon>Thiotrichales</taxon>
        <taxon>Thiotrichaceae</taxon>
        <taxon>Thiomargarita</taxon>
    </lineage>
</organism>
<reference evidence="2 3" key="1">
    <citation type="journal article" date="2016" name="Front. Microbiol.">
        <title>Single-Cell (Meta-)Genomics of a Dimorphic Candidatus Thiomargarita nelsonii Reveals Genomic Plasticity.</title>
        <authorList>
            <person name="Flood B.E."/>
            <person name="Fliss P."/>
            <person name="Jones D.S."/>
            <person name="Dick G.J."/>
            <person name="Jain S."/>
            <person name="Kaster A.K."/>
            <person name="Winkel M."/>
            <person name="Mussmann M."/>
            <person name="Bailey J."/>
        </authorList>
    </citation>
    <scope>NUCLEOTIDE SEQUENCE [LARGE SCALE GENOMIC DNA]</scope>
    <source>
        <strain evidence="2">Hydrate Ridge</strain>
    </source>
</reference>
<accession>A0A4E0QMC9</accession>
<feature type="transmembrane region" description="Helical" evidence="1">
    <location>
        <begin position="168"/>
        <end position="197"/>
    </location>
</feature>
<comment type="caution">
    <text evidence="2">The sequence shown here is derived from an EMBL/GenBank/DDBJ whole genome shotgun (WGS) entry which is preliminary data.</text>
</comment>
<evidence type="ECO:0000313" key="3">
    <source>
        <dbReference type="Proteomes" id="UP000030428"/>
    </source>
</evidence>
<feature type="transmembrane region" description="Helical" evidence="1">
    <location>
        <begin position="116"/>
        <end position="136"/>
    </location>
</feature>
<dbReference type="Proteomes" id="UP000030428">
    <property type="component" value="Unassembled WGS sequence"/>
</dbReference>
<keyword evidence="1" id="KW-0472">Membrane</keyword>
<feature type="transmembrane region" description="Helical" evidence="1">
    <location>
        <begin position="311"/>
        <end position="329"/>
    </location>
</feature>
<proteinExistence type="predicted"/>
<evidence type="ECO:0008006" key="4">
    <source>
        <dbReference type="Google" id="ProtNLM"/>
    </source>
</evidence>
<evidence type="ECO:0000313" key="2">
    <source>
        <dbReference type="EMBL" id="TGO02549.1"/>
    </source>
</evidence>
<feature type="transmembrane region" description="Helical" evidence="1">
    <location>
        <begin position="209"/>
        <end position="227"/>
    </location>
</feature>
<dbReference type="EMBL" id="JSZA02000113">
    <property type="protein sequence ID" value="TGO02549.1"/>
    <property type="molecule type" value="Genomic_DNA"/>
</dbReference>
<sequence length="534" mass="61350">MAKTKNILFKLLVIISIISIWVWYSHPIFELTFKDDDAHIMRVALTYPWYAFLTEPFAYQELSTAHYTPWVLWSYQFDLFIAKGVNPQVFFIHQWIAITLLIGLLSILAWRVSGQVTAAVIAILLLIVNPSLFNLLTENYTRHYVEGAISISLSILAALAWVDTQKWRWWIVSVVCYAVSLLCKEIYLILPILYLWLPQLQFRQSYSLFIAWAVVGMAYLWLRSLMLSTVGGGMHGTDLFLLLSIVQSGVPHVLEWLMQNHLPLIIAATVVVTAQRLKILIFLVFSLFFLMIPAVFAPHVWRETVYHADRIFIVLYLFVALFVAIRLSWRPVFSRLGKYVGLISLLVWGYRTGLDNQTSVKMQQKSSNNLIVNELLKNPPTYDAVVAAPGFQLGELHWVIRHFQAHSIDLLLTEEDILNQYHAGQKIGRFDTTCGCIKLITEAPKRCQRSLPDEQFKTAFAYRQDASIYWSLTYSKITGEAGIIFLDRHLVIAVPSLSVRLARPRQGETYRFYFIGSQGECWFGPINSIDLEDI</sequence>
<keyword evidence="1" id="KW-0812">Transmembrane</keyword>
<name>A0A4E0QMC9_9GAMM</name>
<feature type="transmembrane region" description="Helical" evidence="1">
    <location>
        <begin position="89"/>
        <end position="110"/>
    </location>
</feature>
<feature type="transmembrane region" description="Helical" evidence="1">
    <location>
        <begin position="143"/>
        <end position="162"/>
    </location>
</feature>
<keyword evidence="1" id="KW-1133">Transmembrane helix</keyword>
<gene>
    <name evidence="2" type="ORF">PN36_23305</name>
</gene>